<evidence type="ECO:0000313" key="4">
    <source>
        <dbReference type="Proteomes" id="UP000593892"/>
    </source>
</evidence>
<keyword evidence="3" id="KW-0378">Hydrolase</keyword>
<protein>
    <submittedName>
        <fullName evidence="3">Amidohydrolase family protein</fullName>
    </submittedName>
</protein>
<dbReference type="InterPro" id="IPR006680">
    <property type="entry name" value="Amidohydro-rel"/>
</dbReference>
<feature type="domain" description="Amidohydrolase-related" evidence="2">
    <location>
        <begin position="24"/>
        <end position="288"/>
    </location>
</feature>
<dbReference type="Proteomes" id="UP000593892">
    <property type="component" value="Chromosome"/>
</dbReference>
<sequence length="291" mass="32121">MDRRTFLGTAAALPAFAGRQRILDTHTHFYDPSRAQGIPWPSKDNQTLYRTVLPPEFQKLTAPLGVEGTIVVEASPWLEDNQWILDLAQHHPIIRGFVGHLDPGRPDFAANLDRFRKHRLFLGIRIGGALLSKEVENPAFLADMKRLADAGLGLDVLGGPAPYADTARLSDRVPGLRIVLNHLPNDAPKDPSALLALRSRPNVYGKVSGVLRRVDGRVPLDAAFYQDSLDELWAAFGEDRLVYASNWPVSDLIAPYPQILGVVQSYFAAKGPAAAEKYFWKNGHAAYRVSA</sequence>
<name>A0A7S7NXV8_PALFE</name>
<dbReference type="AlphaFoldDB" id="A0A7S7NXV8"/>
<dbReference type="GO" id="GO:0016787">
    <property type="term" value="F:hydrolase activity"/>
    <property type="evidence" value="ECO:0007669"/>
    <property type="project" value="UniProtKB-KW"/>
</dbReference>
<dbReference type="PANTHER" id="PTHR43569">
    <property type="entry name" value="AMIDOHYDROLASE"/>
    <property type="match status" value="1"/>
</dbReference>
<accession>A0A7S7NXV8</accession>
<dbReference type="Pfam" id="PF04909">
    <property type="entry name" value="Amidohydro_2"/>
    <property type="match status" value="1"/>
</dbReference>
<proteinExistence type="inferred from homology"/>
<dbReference type="RefSeq" id="WP_194453421.1">
    <property type="nucleotide sequence ID" value="NZ_CP063849.1"/>
</dbReference>
<dbReference type="KEGG" id="pfer:IRI77_18045"/>
<dbReference type="PANTHER" id="PTHR43569:SF2">
    <property type="entry name" value="AMIDOHYDROLASE-RELATED DOMAIN-CONTAINING PROTEIN"/>
    <property type="match status" value="1"/>
</dbReference>
<keyword evidence="4" id="KW-1185">Reference proteome</keyword>
<reference evidence="3 4" key="1">
    <citation type="submission" date="2020-10" db="EMBL/GenBank/DDBJ databases">
        <title>Complete genome sequence of Paludibaculum fermentans P105T, a facultatively anaerobic acidobacterium capable of dissimilatory Fe(III) reduction.</title>
        <authorList>
            <person name="Dedysh S.N."/>
            <person name="Beletsky A.V."/>
            <person name="Kulichevskaya I.S."/>
            <person name="Mardanov A.V."/>
            <person name="Ravin N.V."/>
        </authorList>
    </citation>
    <scope>NUCLEOTIDE SEQUENCE [LARGE SCALE GENOMIC DNA]</scope>
    <source>
        <strain evidence="3 4">P105</strain>
    </source>
</reference>
<dbReference type="Gene3D" id="3.20.20.140">
    <property type="entry name" value="Metal-dependent hydrolases"/>
    <property type="match status" value="1"/>
</dbReference>
<comment type="similarity">
    <text evidence="1">Belongs to the metallo-dependent hydrolases superfamily.</text>
</comment>
<evidence type="ECO:0000259" key="2">
    <source>
        <dbReference type="Pfam" id="PF04909"/>
    </source>
</evidence>
<dbReference type="SUPFAM" id="SSF51556">
    <property type="entry name" value="Metallo-dependent hydrolases"/>
    <property type="match status" value="1"/>
</dbReference>
<evidence type="ECO:0000313" key="3">
    <source>
        <dbReference type="EMBL" id="QOY91767.1"/>
    </source>
</evidence>
<dbReference type="InterPro" id="IPR032466">
    <property type="entry name" value="Metal_Hydrolase"/>
</dbReference>
<dbReference type="EMBL" id="CP063849">
    <property type="protein sequence ID" value="QOY91767.1"/>
    <property type="molecule type" value="Genomic_DNA"/>
</dbReference>
<dbReference type="InterPro" id="IPR052350">
    <property type="entry name" value="Metallo-dep_Lactonases"/>
</dbReference>
<evidence type="ECO:0000256" key="1">
    <source>
        <dbReference type="ARBA" id="ARBA00038310"/>
    </source>
</evidence>
<gene>
    <name evidence="3" type="ORF">IRI77_18045</name>
</gene>
<organism evidence="3 4">
    <name type="scientific">Paludibaculum fermentans</name>
    <dbReference type="NCBI Taxonomy" id="1473598"/>
    <lineage>
        <taxon>Bacteria</taxon>
        <taxon>Pseudomonadati</taxon>
        <taxon>Acidobacteriota</taxon>
        <taxon>Terriglobia</taxon>
        <taxon>Bryobacterales</taxon>
        <taxon>Bryobacteraceae</taxon>
        <taxon>Paludibaculum</taxon>
    </lineage>
</organism>